<feature type="domain" description="BTB" evidence="2">
    <location>
        <begin position="1402"/>
        <end position="1484"/>
    </location>
</feature>
<evidence type="ECO:0000256" key="1">
    <source>
        <dbReference type="SAM" id="MobiDB-lite"/>
    </source>
</evidence>
<feature type="region of interest" description="Disordered" evidence="1">
    <location>
        <begin position="97"/>
        <end position="133"/>
    </location>
</feature>
<gene>
    <name evidence="3" type="ORF">BN1204_055180</name>
</gene>
<feature type="compositionally biased region" description="Acidic residues" evidence="1">
    <location>
        <begin position="516"/>
        <end position="527"/>
    </location>
</feature>
<feature type="region of interest" description="Disordered" evidence="1">
    <location>
        <begin position="1"/>
        <end position="23"/>
    </location>
</feature>
<feature type="compositionally biased region" description="Basic and acidic residues" evidence="1">
    <location>
        <begin position="528"/>
        <end position="551"/>
    </location>
</feature>
<feature type="compositionally biased region" description="Basic and acidic residues" evidence="1">
    <location>
        <begin position="671"/>
        <end position="690"/>
    </location>
</feature>
<feature type="compositionally biased region" description="Basic and acidic residues" evidence="1">
    <location>
        <begin position="643"/>
        <end position="659"/>
    </location>
</feature>
<organism evidence="3">
    <name type="scientific">Neospora caninum (strain Liverpool)</name>
    <dbReference type="NCBI Taxonomy" id="572307"/>
    <lineage>
        <taxon>Eukaryota</taxon>
        <taxon>Sar</taxon>
        <taxon>Alveolata</taxon>
        <taxon>Apicomplexa</taxon>
        <taxon>Conoidasida</taxon>
        <taxon>Coccidia</taxon>
        <taxon>Eucoccidiorida</taxon>
        <taxon>Eimeriorina</taxon>
        <taxon>Sarcocystidae</taxon>
        <taxon>Neospora</taxon>
    </lineage>
</organism>
<feature type="region of interest" description="Disordered" evidence="1">
    <location>
        <begin position="240"/>
        <end position="370"/>
    </location>
</feature>
<feature type="compositionally biased region" description="Basic and acidic residues" evidence="1">
    <location>
        <begin position="105"/>
        <end position="123"/>
    </location>
</feature>
<evidence type="ECO:0000259" key="2">
    <source>
        <dbReference type="PROSITE" id="PS50097"/>
    </source>
</evidence>
<feature type="compositionally biased region" description="Basic and acidic residues" evidence="1">
    <location>
        <begin position="581"/>
        <end position="618"/>
    </location>
</feature>
<feature type="region of interest" description="Disordered" evidence="1">
    <location>
        <begin position="898"/>
        <end position="937"/>
    </location>
</feature>
<feature type="compositionally biased region" description="Basic residues" evidence="1">
    <location>
        <begin position="898"/>
        <end position="915"/>
    </location>
</feature>
<dbReference type="Gene3D" id="3.30.710.10">
    <property type="entry name" value="Potassium Channel Kv1.1, Chain A"/>
    <property type="match status" value="1"/>
</dbReference>
<reference evidence="3" key="1">
    <citation type="journal article" date="2015" name="PLoS ONE">
        <title>Comprehensive Evaluation of Toxoplasma gondii VEG and Neospora caninum LIV Genomes with Tachyzoite Stage Transcriptome and Proteome Defines Novel Transcript Features.</title>
        <authorList>
            <person name="Ramaprasad A."/>
            <person name="Mourier T."/>
            <person name="Naeem R."/>
            <person name="Malas T.B."/>
            <person name="Moussa E."/>
            <person name="Panigrahi A."/>
            <person name="Vermont S.J."/>
            <person name="Otto T.D."/>
            <person name="Wastling J."/>
            <person name="Pain A."/>
        </authorList>
    </citation>
    <scope>NUCLEOTIDE SEQUENCE</scope>
    <source>
        <strain evidence="3">Liverpool</strain>
    </source>
</reference>
<protein>
    <recommendedName>
        <fullName evidence="2">BTB domain-containing protein</fullName>
    </recommendedName>
</protein>
<dbReference type="CDD" id="cd18186">
    <property type="entry name" value="BTB_POZ_ZBTB_KLHL-like"/>
    <property type="match status" value="1"/>
</dbReference>
<accession>A0A0F7UIE7</accession>
<feature type="compositionally biased region" description="Polar residues" evidence="1">
    <location>
        <begin position="272"/>
        <end position="281"/>
    </location>
</feature>
<name>A0A0F7UIE7_NEOCL</name>
<feature type="compositionally biased region" description="Low complexity" evidence="1">
    <location>
        <begin position="713"/>
        <end position="727"/>
    </location>
</feature>
<feature type="region of interest" description="Disordered" evidence="1">
    <location>
        <begin position="1617"/>
        <end position="1640"/>
    </location>
</feature>
<dbReference type="SUPFAM" id="SSF54695">
    <property type="entry name" value="POZ domain"/>
    <property type="match status" value="1"/>
</dbReference>
<feature type="compositionally biased region" description="Low complexity" evidence="1">
    <location>
        <begin position="309"/>
        <end position="322"/>
    </location>
</feature>
<feature type="compositionally biased region" description="Basic residues" evidence="1">
    <location>
        <begin position="255"/>
        <end position="265"/>
    </location>
</feature>
<proteinExistence type="predicted"/>
<feature type="compositionally biased region" description="Gly residues" evidence="1">
    <location>
        <begin position="622"/>
        <end position="635"/>
    </location>
</feature>
<dbReference type="EMBL" id="LN714486">
    <property type="protein sequence ID" value="CEL69819.1"/>
    <property type="molecule type" value="Genomic_DNA"/>
</dbReference>
<evidence type="ECO:0000313" key="3">
    <source>
        <dbReference type="EMBL" id="CEL69819.1"/>
    </source>
</evidence>
<feature type="region of interest" description="Disordered" evidence="1">
    <location>
        <begin position="1052"/>
        <end position="1079"/>
    </location>
</feature>
<dbReference type="InterPro" id="IPR011333">
    <property type="entry name" value="SKP1/BTB/POZ_sf"/>
</dbReference>
<dbReference type="PROSITE" id="PS50097">
    <property type="entry name" value="BTB"/>
    <property type="match status" value="1"/>
</dbReference>
<feature type="compositionally biased region" description="Basic and acidic residues" evidence="1">
    <location>
        <begin position="1626"/>
        <end position="1640"/>
    </location>
</feature>
<feature type="compositionally biased region" description="Basic and acidic residues" evidence="1">
    <location>
        <begin position="329"/>
        <end position="338"/>
    </location>
</feature>
<sequence>MDFSHPLHARLRPRTRPGGAGSGAVQEIYTSRYRMSYGCHFAAASAHDSSVYVVEHDFKIYRLVNPASESASPASPASGSCASSCCTYTVDCPFSRHQSGSGGLGERREAERRGRQAAEERRQLLGGAPTTEAANETGCMRGISEEWTKQLLVDVIPYLFCNHRKEYSKLFTGNKQFDIPRMRELRRSCCLMANSCDGMLYLLLHHTLFRISLSGVMTPVANLVQAATTLLREHRSRPLLVCPPRDVSPEEQRPRLSRKKKLPRSRTKETRSQPGTAQWEESPQRGVRVGAERGLAMRGVRTPREQERSLSSSSASLPSQTEHGGGDGGRQRREDHRARGASSSSRPLSPTVRRAEKPAQLEETDEEDEGDCFANLSFHTRLDGADPTSDLEVATCCIDGRGWCFFTVQGTEPSRATRPLLDTVRSSTDRSEEGTQRRRKPEGVLLCLDTGVVTPVIHPVFFPTSVDPARVLLPSVAAHPVGGITCAVGQAAVTIRRPLARRTRRRRAADSRAAESGEEAAEGAETEEGPRSGRSRESIEIGTERGNRGEDREEEEGRGEEEGRAALLLQRDSASFGGEAARSRDERCRRRRGESDRGESGEERGREMKCPEDRRQTDEANGAGGASIRRGGGSRGEYPTGARRAEEARRKDVCPREAGEVFSLSAPAAEENYRARENQEDGLKSEHGTRDAPLGVSSEFPREESWAEGLGVFFSSSTSPSVASFSPSPSPSPGCADRRDRRGESGGAPHAGELRTREEDAQDHEEEEQEEEENEAEANEEEEGTRSDWWFYPVDEDEPWNLVPMMEVMNSRDLHELAQQTTLNFGGSLENSVCIYAFDRYSACCWLLWQPGRSVREHGKGDAAVSLECAYLIQLPAQLYWREAQRCLLALRAKQRRDRRREREARRRRRERRRRERSDGRGAESSGSSSSDREGTENDEAFMASAAASLFGPGACDTSLVPGGCTPGGAPYNGASAPPALLHIISQDARHLEVREMLPTSTGHLLIMAEAGNKLKKSTKPTAQVASPGAGSLSPPALSLVRASTIAARGGTLHDSAVSEQGGRGASQPRRSDAAGTSSTALLPGASLFASLSSTLAWAAAPSGVSPRSEAGDGSVSEAGGASSIPSSVHARRLGAQATSHVLGSPSDLFPGRARETASASASGPGAFVSSRLPPMTASGVSTAGGPLLARAAVPHLPLGSRASDAYALQQSHVLAAAADPEGEEGTDCDAVLLFLLDGLLQCEASAFQGAADAPSPSAGGGRDTWADSARSRKFGGGSGRRGMASAASSLLGEKVSGQGICAVRRREIDAQLASSAGFPWGLDASPRETGSVFPLRASSAPSSFPLSPRNARAMCCFCRLRCGGGGCGDGVSLSEDFFGLWSGAPASSLGSGRLALHRNFLDVEICCSDGVRLPSHRALLAAKSAFFEAMLTGACVWREQEPQSDRATGRRDGIWILNLPSHSSRVVAPILQYLATDKLMIPSRCCCSRCCPFLKSGTNAARDASGTAGEPDPCCSRCMYTWLLELFACAEFCLLQPLQLEILHLACRYINKHSALFALCSPWTAPHPRLLRFAAQTLMLHFPCPSAFLRPQPSLLPADLCTSGHSGDVDPVLAAERGTSQHLGDGQRKEGKRGEAERKEAPLSVLARAPVLPHICCAVNAWFMTSSVCSPVVAHLVQQLLSARKPLCRKVRAKWTNPSGEGREPLQASLAKATLLFIFGYRMCLPGYSTFSPDILLVLPELREPQSEPRDRSALLLPGADYEDPDDGCDPMHWPGRGWGERALQDPFTAGEVPGRESFGLVEIWGKALGLSREVRRRVERELQGIIATMC</sequence>
<dbReference type="InterPro" id="IPR000210">
    <property type="entry name" value="BTB/POZ_dom"/>
</dbReference>
<feature type="region of interest" description="Disordered" evidence="1">
    <location>
        <begin position="1103"/>
        <end position="1171"/>
    </location>
</feature>
<feature type="compositionally biased region" description="Acidic residues" evidence="1">
    <location>
        <begin position="760"/>
        <end position="783"/>
    </location>
</feature>
<feature type="region of interest" description="Disordered" evidence="1">
    <location>
        <begin position="501"/>
        <end position="789"/>
    </location>
</feature>
<feature type="region of interest" description="Disordered" evidence="1">
    <location>
        <begin position="1251"/>
        <end position="1282"/>
    </location>
</feature>
<dbReference type="Pfam" id="PF00651">
    <property type="entry name" value="BTB"/>
    <property type="match status" value="1"/>
</dbReference>